<sequence>MERTAKIPRHNLIDFAEQNFDLPFFSVNQYPLDSKLFVVENRNNYPIEDYISPGRRDFYKVFHISSGTGILTVGLHKYEMQTNQIAFVHPDEIMSWQTTSEEAGGHFCLIHPNYFEGYSHVAKLFRTYPFFLEDNAVIKLPNNVSVSINTNFSRILSEERSTNEDKKDAIIIHLQMLLLEAKRAGKNIANTPVSESYSYIHNFLSLLETNFQIHHKNTVVRLKTASEFAEELHLHPNYLNNLVKTQTGKTLSNHIQERLMYEAKALLIKTDWDISSISYSLGFSNQAAFTSSFKRMERITPSRFRKNMLS</sequence>
<evidence type="ECO:0000259" key="4">
    <source>
        <dbReference type="PROSITE" id="PS01124"/>
    </source>
</evidence>
<evidence type="ECO:0000313" key="5">
    <source>
        <dbReference type="EMBL" id="RXG11403.1"/>
    </source>
</evidence>
<dbReference type="Pfam" id="PF02311">
    <property type="entry name" value="AraC_binding"/>
    <property type="match status" value="1"/>
</dbReference>
<keyword evidence="6" id="KW-1185">Reference proteome</keyword>
<dbReference type="InterPro" id="IPR003313">
    <property type="entry name" value="AraC-bd"/>
</dbReference>
<dbReference type="PRINTS" id="PR00032">
    <property type="entry name" value="HTHARAC"/>
</dbReference>
<dbReference type="Pfam" id="PF12833">
    <property type="entry name" value="HTH_18"/>
    <property type="match status" value="1"/>
</dbReference>
<keyword evidence="3" id="KW-0804">Transcription</keyword>
<dbReference type="AlphaFoldDB" id="A0A4V1KNP5"/>
<dbReference type="RefSeq" id="WP_128762848.1">
    <property type="nucleotide sequence ID" value="NZ_QOVI01000011.1"/>
</dbReference>
<evidence type="ECO:0000313" key="6">
    <source>
        <dbReference type="Proteomes" id="UP000289821"/>
    </source>
</evidence>
<feature type="domain" description="HTH araC/xylS-type" evidence="4">
    <location>
        <begin position="201"/>
        <end position="307"/>
    </location>
</feature>
<keyword evidence="1" id="KW-0805">Transcription regulation</keyword>
<dbReference type="Gene3D" id="1.10.10.60">
    <property type="entry name" value="Homeodomain-like"/>
    <property type="match status" value="1"/>
</dbReference>
<dbReference type="InterPro" id="IPR037923">
    <property type="entry name" value="HTH-like"/>
</dbReference>
<dbReference type="SUPFAM" id="SSF51215">
    <property type="entry name" value="Regulatory protein AraC"/>
    <property type="match status" value="1"/>
</dbReference>
<keyword evidence="2" id="KW-0238">DNA-binding</keyword>
<dbReference type="GO" id="GO:0003700">
    <property type="term" value="F:DNA-binding transcription factor activity"/>
    <property type="evidence" value="ECO:0007669"/>
    <property type="project" value="InterPro"/>
</dbReference>
<evidence type="ECO:0000256" key="2">
    <source>
        <dbReference type="ARBA" id="ARBA00023125"/>
    </source>
</evidence>
<proteinExistence type="predicted"/>
<dbReference type="SUPFAM" id="SSF46689">
    <property type="entry name" value="Homeodomain-like"/>
    <property type="match status" value="1"/>
</dbReference>
<gene>
    <name evidence="5" type="ORF">DSM04_11114</name>
</gene>
<reference evidence="5 6" key="1">
    <citation type="submission" date="2018-07" db="EMBL/GenBank/DDBJ databases">
        <title>Leeuwenhoekiella genomics.</title>
        <authorList>
            <person name="Tahon G."/>
            <person name="Willems A."/>
        </authorList>
    </citation>
    <scope>NUCLEOTIDE SEQUENCE [LARGE SCALE GENOMIC DNA]</scope>
    <source>
        <strain evidence="5 6">R-50232</strain>
    </source>
</reference>
<dbReference type="PANTHER" id="PTHR43280:SF32">
    <property type="entry name" value="TRANSCRIPTIONAL REGULATORY PROTEIN"/>
    <property type="match status" value="1"/>
</dbReference>
<evidence type="ECO:0000256" key="1">
    <source>
        <dbReference type="ARBA" id="ARBA00023015"/>
    </source>
</evidence>
<protein>
    <submittedName>
        <fullName evidence="5">AraC family transcriptional regulator</fullName>
    </submittedName>
</protein>
<dbReference type="InterPro" id="IPR020449">
    <property type="entry name" value="Tscrpt_reg_AraC-type_HTH"/>
</dbReference>
<dbReference type="GO" id="GO:0043565">
    <property type="term" value="F:sequence-specific DNA binding"/>
    <property type="evidence" value="ECO:0007669"/>
    <property type="project" value="InterPro"/>
</dbReference>
<accession>A0A4V1KNP5</accession>
<dbReference type="EMBL" id="QOVI01000011">
    <property type="protein sequence ID" value="RXG11403.1"/>
    <property type="molecule type" value="Genomic_DNA"/>
</dbReference>
<dbReference type="InterPro" id="IPR018060">
    <property type="entry name" value="HTH_AraC"/>
</dbReference>
<comment type="caution">
    <text evidence="5">The sequence shown here is derived from an EMBL/GenBank/DDBJ whole genome shotgun (WGS) entry which is preliminary data.</text>
</comment>
<dbReference type="Proteomes" id="UP000289821">
    <property type="component" value="Unassembled WGS sequence"/>
</dbReference>
<dbReference type="SMART" id="SM00342">
    <property type="entry name" value="HTH_ARAC"/>
    <property type="match status" value="1"/>
</dbReference>
<dbReference type="InterPro" id="IPR009057">
    <property type="entry name" value="Homeodomain-like_sf"/>
</dbReference>
<dbReference type="PANTHER" id="PTHR43280">
    <property type="entry name" value="ARAC-FAMILY TRANSCRIPTIONAL REGULATOR"/>
    <property type="match status" value="1"/>
</dbReference>
<evidence type="ECO:0000256" key="3">
    <source>
        <dbReference type="ARBA" id="ARBA00023163"/>
    </source>
</evidence>
<organism evidence="5 6">
    <name type="scientific">Leeuwenhoekiella aestuarii</name>
    <dbReference type="NCBI Taxonomy" id="2249426"/>
    <lineage>
        <taxon>Bacteria</taxon>
        <taxon>Pseudomonadati</taxon>
        <taxon>Bacteroidota</taxon>
        <taxon>Flavobacteriia</taxon>
        <taxon>Flavobacteriales</taxon>
        <taxon>Flavobacteriaceae</taxon>
        <taxon>Leeuwenhoekiella</taxon>
    </lineage>
</organism>
<dbReference type="PROSITE" id="PS01124">
    <property type="entry name" value="HTH_ARAC_FAMILY_2"/>
    <property type="match status" value="1"/>
</dbReference>
<dbReference type="OrthoDB" id="646090at2"/>
<name>A0A4V1KNP5_9FLAO</name>